<name>A0AAD1DNH3_9FLAO</name>
<organism evidence="2 3">
    <name type="scientific">Chryseobacterium shandongense</name>
    <dbReference type="NCBI Taxonomy" id="1493872"/>
    <lineage>
        <taxon>Bacteria</taxon>
        <taxon>Pseudomonadati</taxon>
        <taxon>Bacteroidota</taxon>
        <taxon>Flavobacteriia</taxon>
        <taxon>Flavobacteriales</taxon>
        <taxon>Weeksellaceae</taxon>
        <taxon>Chryseobacterium group</taxon>
        <taxon>Chryseobacterium</taxon>
    </lineage>
</organism>
<proteinExistence type="predicted"/>
<dbReference type="EMBL" id="CP033915">
    <property type="protein sequence ID" value="AZA88818.1"/>
    <property type="molecule type" value="Genomic_DNA"/>
</dbReference>
<gene>
    <name evidence="2" type="ORF">EG349_19585</name>
</gene>
<sequence>MTFVEKINKVLDPYYALFITLGLFGTILISIYKFILSPTDLKVIVQNDDVDYPSEISKEFQSIYSKISPKDSTLIYNGTSVYNFLVTTTDVKTIHLENQSEKTLRGIKFKHINADAITAYIISSDFFNNEEEKKMYENLKYDKERGIIYLKETIDLPPKSSVKVKLWGSFKKSLIDNDILISYEDGDAYFEKVFEVTGLKGYIVEYSFELLFILFIIFVITYHFGLRHAIRNITETPAEQSN</sequence>
<dbReference type="Proteomes" id="UP000274073">
    <property type="component" value="Chromosome"/>
</dbReference>
<reference evidence="2 3" key="1">
    <citation type="submission" date="2018-11" db="EMBL/GenBank/DDBJ databases">
        <title>Proposal to divide the Flavobacteriaceae and reorganize its genera based on Amino Acid Identity values calculated from whole genome sequences.</title>
        <authorList>
            <person name="Nicholson A.C."/>
            <person name="Gulvik C.A."/>
            <person name="Whitney A.M."/>
            <person name="Humrighouse B.W."/>
            <person name="Bell M."/>
            <person name="Holmes B."/>
            <person name="Steigerwalt A.G."/>
            <person name="Villarma A."/>
            <person name="Sheth M."/>
            <person name="Batra D."/>
            <person name="Pryor J."/>
            <person name="Bernardet J.-F."/>
            <person name="Hugo C."/>
            <person name="Kampfer P."/>
            <person name="Newman J."/>
            <person name="McQuiston J.R."/>
        </authorList>
    </citation>
    <scope>NUCLEOTIDE SEQUENCE [LARGE SCALE GENOMIC DNA]</scope>
    <source>
        <strain evidence="2 3">G0207</strain>
    </source>
</reference>
<evidence type="ECO:0000313" key="2">
    <source>
        <dbReference type="EMBL" id="AZA88818.1"/>
    </source>
</evidence>
<accession>A0AAD1DNH3</accession>
<keyword evidence="1" id="KW-0472">Membrane</keyword>
<keyword evidence="1" id="KW-0812">Transmembrane</keyword>
<evidence type="ECO:0000256" key="1">
    <source>
        <dbReference type="SAM" id="Phobius"/>
    </source>
</evidence>
<evidence type="ECO:0000313" key="3">
    <source>
        <dbReference type="Proteomes" id="UP000274073"/>
    </source>
</evidence>
<keyword evidence="1" id="KW-1133">Transmembrane helix</keyword>
<feature type="transmembrane region" description="Helical" evidence="1">
    <location>
        <begin position="206"/>
        <end position="225"/>
    </location>
</feature>
<dbReference type="AlphaFoldDB" id="A0AAD1DNH3"/>
<feature type="transmembrane region" description="Helical" evidence="1">
    <location>
        <begin position="14"/>
        <end position="35"/>
    </location>
</feature>
<protein>
    <submittedName>
        <fullName evidence="2">Uncharacterized protein</fullName>
    </submittedName>
</protein>
<dbReference type="RefSeq" id="WP_123855446.1">
    <property type="nucleotide sequence ID" value="NZ_CP033915.1"/>
</dbReference>